<keyword evidence="1" id="KW-1133">Transmembrane helix</keyword>
<evidence type="ECO:0000313" key="3">
    <source>
        <dbReference type="Proteomes" id="UP000824178"/>
    </source>
</evidence>
<feature type="transmembrane region" description="Helical" evidence="1">
    <location>
        <begin position="213"/>
        <end position="232"/>
    </location>
</feature>
<gene>
    <name evidence="2" type="ORF">H9864_07720</name>
</gene>
<name>A0A9E2NSQ8_9FIRM</name>
<evidence type="ECO:0000256" key="1">
    <source>
        <dbReference type="SAM" id="Phobius"/>
    </source>
</evidence>
<reference evidence="2" key="2">
    <citation type="submission" date="2021-04" db="EMBL/GenBank/DDBJ databases">
        <authorList>
            <person name="Gilroy R."/>
        </authorList>
    </citation>
    <scope>NUCLEOTIDE SEQUENCE</scope>
    <source>
        <strain evidence="2">742</strain>
    </source>
</reference>
<comment type="caution">
    <text evidence="2">The sequence shown here is derived from an EMBL/GenBank/DDBJ whole genome shotgun (WGS) entry which is preliminary data.</text>
</comment>
<accession>A0A9E2NSQ8</accession>
<proteinExistence type="predicted"/>
<dbReference type="EMBL" id="JAHLFH010000163">
    <property type="protein sequence ID" value="MBU3820239.1"/>
    <property type="molecule type" value="Genomic_DNA"/>
</dbReference>
<dbReference type="GO" id="GO:0000166">
    <property type="term" value="F:nucleotide binding"/>
    <property type="evidence" value="ECO:0007669"/>
    <property type="project" value="InterPro"/>
</dbReference>
<reference evidence="2" key="1">
    <citation type="journal article" date="2021" name="PeerJ">
        <title>Extensive microbial diversity within the chicken gut microbiome revealed by metagenomics and culture.</title>
        <authorList>
            <person name="Gilroy R."/>
            <person name="Ravi A."/>
            <person name="Getino M."/>
            <person name="Pursley I."/>
            <person name="Horton D.L."/>
            <person name="Alikhan N.F."/>
            <person name="Baker D."/>
            <person name="Gharbi K."/>
            <person name="Hall N."/>
            <person name="Watson M."/>
            <person name="Adriaenssens E.M."/>
            <person name="Foster-Nyarko E."/>
            <person name="Jarju S."/>
            <person name="Secka A."/>
            <person name="Antonio M."/>
            <person name="Oren A."/>
            <person name="Chaudhuri R.R."/>
            <person name="La Ragione R."/>
            <person name="Hildebrand F."/>
            <person name="Pallen M.J."/>
        </authorList>
    </citation>
    <scope>NUCLEOTIDE SEQUENCE</scope>
    <source>
        <strain evidence="2">742</strain>
    </source>
</reference>
<dbReference type="SUPFAM" id="SSF81660">
    <property type="entry name" value="Metal cation-transporting ATPase, ATP-binding domain N"/>
    <property type="match status" value="1"/>
</dbReference>
<evidence type="ECO:0000313" key="2">
    <source>
        <dbReference type="EMBL" id="MBU3820239.1"/>
    </source>
</evidence>
<sequence>SGIKPVKPEHIDLAIVYAASILAEAGPTLREVFLGMLGENRNLLAQVDDRETIYGKGYVGWVNKRRVLVGNRALMQDYGVKIPSLEYEQHHTVNQRRVIYLAVSGKMFAMFQVAYQRDPDTAVVLESLRRTGLSLVVDCDDFNCDVQLLETAYSLPAGSVKVLNAAERKALDPAVAWLPESEGNMLHLGSFASFVGGLEAAAGAAEGEHKSSMLVTASVFFSCVLGVLLSLTGGLASLPLAALVLYQAAWCVLALIFPLIQRY</sequence>
<dbReference type="InterPro" id="IPR023299">
    <property type="entry name" value="ATPase_P-typ_cyto_dom_N"/>
</dbReference>
<dbReference type="AlphaFoldDB" id="A0A9E2NSQ8"/>
<feature type="transmembrane region" description="Helical" evidence="1">
    <location>
        <begin position="238"/>
        <end position="260"/>
    </location>
</feature>
<dbReference type="Gene3D" id="3.40.1110.10">
    <property type="entry name" value="Calcium-transporting ATPase, cytoplasmic domain N"/>
    <property type="match status" value="1"/>
</dbReference>
<feature type="non-terminal residue" evidence="2">
    <location>
        <position position="1"/>
    </location>
</feature>
<organism evidence="2 3">
    <name type="scientific">Candidatus Faecalibacterium intestinavium</name>
    <dbReference type="NCBI Taxonomy" id="2838580"/>
    <lineage>
        <taxon>Bacteria</taxon>
        <taxon>Bacillati</taxon>
        <taxon>Bacillota</taxon>
        <taxon>Clostridia</taxon>
        <taxon>Eubacteriales</taxon>
        <taxon>Oscillospiraceae</taxon>
        <taxon>Faecalibacterium</taxon>
    </lineage>
</organism>
<keyword evidence="1" id="KW-0812">Transmembrane</keyword>
<dbReference type="Proteomes" id="UP000824178">
    <property type="component" value="Unassembled WGS sequence"/>
</dbReference>
<keyword evidence="1" id="KW-0472">Membrane</keyword>
<protein>
    <submittedName>
        <fullName evidence="2">Uncharacterized protein</fullName>
    </submittedName>
</protein>